<protein>
    <submittedName>
        <fullName evidence="1">Uncharacterized protein</fullName>
    </submittedName>
</protein>
<dbReference type="EMBL" id="UINC01000821">
    <property type="protein sequence ID" value="SUZ61698.1"/>
    <property type="molecule type" value="Genomic_DNA"/>
</dbReference>
<sequence length="98" mass="10772">VSKDVAPSKAVERLEKAVTAALARVALLEGEVVRMNAQGEQLEGLLKGVSSGEGGPREMIAKLNILEEENRDLRRRLEEGREGVARLLSQVKFLEEHP</sequence>
<organism evidence="1">
    <name type="scientific">marine metagenome</name>
    <dbReference type="NCBI Taxonomy" id="408172"/>
    <lineage>
        <taxon>unclassified sequences</taxon>
        <taxon>metagenomes</taxon>
        <taxon>ecological metagenomes</taxon>
    </lineage>
</organism>
<reference evidence="1" key="1">
    <citation type="submission" date="2018-05" db="EMBL/GenBank/DDBJ databases">
        <authorList>
            <person name="Lanie J.A."/>
            <person name="Ng W.-L."/>
            <person name="Kazmierczak K.M."/>
            <person name="Andrzejewski T.M."/>
            <person name="Davidsen T.M."/>
            <person name="Wayne K.J."/>
            <person name="Tettelin H."/>
            <person name="Glass J.I."/>
            <person name="Rusch D."/>
            <person name="Podicherti R."/>
            <person name="Tsui H.-C.T."/>
            <person name="Winkler M.E."/>
        </authorList>
    </citation>
    <scope>NUCLEOTIDE SEQUENCE</scope>
</reference>
<dbReference type="AlphaFoldDB" id="A0A381P658"/>
<proteinExistence type="predicted"/>
<dbReference type="Gene3D" id="1.20.5.340">
    <property type="match status" value="1"/>
</dbReference>
<accession>A0A381P658</accession>
<gene>
    <name evidence="1" type="ORF">METZ01_LOCUS14552</name>
</gene>
<name>A0A381P658_9ZZZZ</name>
<feature type="non-terminal residue" evidence="1">
    <location>
        <position position="1"/>
    </location>
</feature>
<evidence type="ECO:0000313" key="1">
    <source>
        <dbReference type="EMBL" id="SUZ61698.1"/>
    </source>
</evidence>